<name>A0ABR4NZW0_9SACH</name>
<dbReference type="EMBL" id="JBEVYD010000002">
    <property type="protein sequence ID" value="KAL3234871.1"/>
    <property type="molecule type" value="Genomic_DNA"/>
</dbReference>
<evidence type="ECO:0000256" key="6">
    <source>
        <dbReference type="PIRNR" id="PIRNR022950"/>
    </source>
</evidence>
<dbReference type="PIRSF" id="PIRSF022950">
    <property type="entry name" value="PPase_methylesterase_euk"/>
    <property type="match status" value="1"/>
</dbReference>
<comment type="caution">
    <text evidence="8">The sequence shown here is derived from an EMBL/GenBank/DDBJ whole genome shotgun (WGS) entry which is preliminary data.</text>
</comment>
<reference evidence="8 9" key="1">
    <citation type="submission" date="2024-05" db="EMBL/GenBank/DDBJ databases">
        <title>Long read based assembly of the Candida bracarensis genome reveals expanded adhesin content.</title>
        <authorList>
            <person name="Marcet-Houben M."/>
            <person name="Ksiezopolska E."/>
            <person name="Gabaldon T."/>
        </authorList>
    </citation>
    <scope>NUCLEOTIDE SEQUENCE [LARGE SCALE GENOMIC DNA]</scope>
    <source>
        <strain evidence="8 9">CBM6</strain>
    </source>
</reference>
<keyword evidence="3 6" id="KW-0719">Serine esterase</keyword>
<evidence type="ECO:0000313" key="9">
    <source>
        <dbReference type="Proteomes" id="UP001623330"/>
    </source>
</evidence>
<evidence type="ECO:0000313" key="8">
    <source>
        <dbReference type="EMBL" id="KAL3234871.1"/>
    </source>
</evidence>
<dbReference type="InterPro" id="IPR016812">
    <property type="entry name" value="PPase_methylesterase_euk"/>
</dbReference>
<comment type="catalytic activity">
    <reaction evidence="5">
        <text>[phosphatase 2A protein]-C-terminal L-leucine methyl ester + H2O = [phosphatase 2A protein]-C-terminal L-leucine + methanol + H(+)</text>
        <dbReference type="Rhea" id="RHEA:48548"/>
        <dbReference type="Rhea" id="RHEA-COMP:12134"/>
        <dbReference type="Rhea" id="RHEA-COMP:12135"/>
        <dbReference type="ChEBI" id="CHEBI:15377"/>
        <dbReference type="ChEBI" id="CHEBI:15378"/>
        <dbReference type="ChEBI" id="CHEBI:17790"/>
        <dbReference type="ChEBI" id="CHEBI:90516"/>
        <dbReference type="ChEBI" id="CHEBI:90517"/>
        <dbReference type="EC" id="3.1.1.89"/>
    </reaction>
</comment>
<evidence type="ECO:0000256" key="5">
    <source>
        <dbReference type="ARBA" id="ARBA00049203"/>
    </source>
</evidence>
<evidence type="ECO:0000256" key="1">
    <source>
        <dbReference type="ARBA" id="ARBA00008645"/>
    </source>
</evidence>
<dbReference type="PANTHER" id="PTHR14189">
    <property type="entry name" value="PROTEIN PHOSPHATASE METHYLESTERASE-1 RELATED"/>
    <property type="match status" value="1"/>
</dbReference>
<dbReference type="Gene3D" id="3.40.50.1820">
    <property type="entry name" value="alpha/beta hydrolase"/>
    <property type="match status" value="1"/>
</dbReference>
<accession>A0ABR4NZW0</accession>
<organism evidence="8 9">
    <name type="scientific">Nakaseomyces bracarensis</name>
    <dbReference type="NCBI Taxonomy" id="273131"/>
    <lineage>
        <taxon>Eukaryota</taxon>
        <taxon>Fungi</taxon>
        <taxon>Dikarya</taxon>
        <taxon>Ascomycota</taxon>
        <taxon>Saccharomycotina</taxon>
        <taxon>Saccharomycetes</taxon>
        <taxon>Saccharomycetales</taxon>
        <taxon>Saccharomycetaceae</taxon>
        <taxon>Nakaseomyces</taxon>
    </lineage>
</organism>
<dbReference type="EC" id="3.1.1.-" evidence="6"/>
<proteinExistence type="inferred from homology"/>
<evidence type="ECO:0000256" key="2">
    <source>
        <dbReference type="ARBA" id="ARBA00020672"/>
    </source>
</evidence>
<keyword evidence="9" id="KW-1185">Reference proteome</keyword>
<protein>
    <recommendedName>
        <fullName evidence="2 6">Protein phosphatase methylesterase 1</fullName>
        <shortName evidence="6">PME-1</shortName>
        <ecNumber evidence="6">3.1.1.-</ecNumber>
    </recommendedName>
</protein>
<sequence length="385" mass="44013">MSDNLRKNILLRHLDEAGPILQNLKYEKKGSDDEAEEFDDISELPSLKQKFNKVHLSNREEAKPEVTWDKFFEYNEVIQIQSRNLKFNTYYSFPKETGTMSIPIFVFHHGAGSSGLTFANLAKHLREQLNDKCGLFSFDARNHGETVFMNDDVKKSYSRDEFADDFCKLLDSFISDKLSYLPQEKLSIILVGHSLGGSISTFSFEKLNTKWKRQVIGVAMFDIVEEAAISALEKVDHYLKVTPNLFSDYNEAVTWHMDHNLSRCKESAEVAIPALFRPLPSGKVVRRTDLKTFSPYWGSWFGGLSKKFVSLPTSKLLIIAGNDNLDKDLIIGQMQGKYQLVVFQESGHFIQEDAPKKTAITLIDFWKRNDNKNVVIKSNWGSAKK</sequence>
<gene>
    <name evidence="8" type="ORF">RNJ44_02659</name>
</gene>
<evidence type="ECO:0000256" key="4">
    <source>
        <dbReference type="ARBA" id="ARBA00022801"/>
    </source>
</evidence>
<dbReference type="InterPro" id="IPR029058">
    <property type="entry name" value="AB_hydrolase_fold"/>
</dbReference>
<dbReference type="Pfam" id="PF12697">
    <property type="entry name" value="Abhydrolase_6"/>
    <property type="match status" value="1"/>
</dbReference>
<comment type="function">
    <text evidence="6">Demethylates proteins that have been reversibly carboxymethylated.</text>
</comment>
<dbReference type="Proteomes" id="UP001623330">
    <property type="component" value="Unassembled WGS sequence"/>
</dbReference>
<evidence type="ECO:0000256" key="3">
    <source>
        <dbReference type="ARBA" id="ARBA00022487"/>
    </source>
</evidence>
<keyword evidence="4 6" id="KW-0378">Hydrolase</keyword>
<dbReference type="InterPro" id="IPR000073">
    <property type="entry name" value="AB_hydrolase_1"/>
</dbReference>
<dbReference type="PANTHER" id="PTHR14189:SF0">
    <property type="entry name" value="PROTEIN PHOSPHATASE METHYLESTERASE 1"/>
    <property type="match status" value="1"/>
</dbReference>
<evidence type="ECO:0000259" key="7">
    <source>
        <dbReference type="Pfam" id="PF12697"/>
    </source>
</evidence>
<feature type="domain" description="AB hydrolase-1" evidence="7">
    <location>
        <begin position="105"/>
        <end position="359"/>
    </location>
</feature>
<dbReference type="SUPFAM" id="SSF53474">
    <property type="entry name" value="alpha/beta-Hydrolases"/>
    <property type="match status" value="1"/>
</dbReference>
<comment type="similarity">
    <text evidence="1 6">Belongs to the AB hydrolase superfamily.</text>
</comment>